<evidence type="ECO:0000256" key="5">
    <source>
        <dbReference type="ARBA" id="ARBA00022679"/>
    </source>
</evidence>
<dbReference type="EMBL" id="DSJL01000002">
    <property type="protein sequence ID" value="HEF64278.1"/>
    <property type="molecule type" value="Genomic_DNA"/>
</dbReference>
<comment type="subunit">
    <text evidence="2">Homodimer.</text>
</comment>
<accession>A0A7C1XCF9</accession>
<evidence type="ECO:0000256" key="6">
    <source>
        <dbReference type="ARBA" id="ARBA00023277"/>
    </source>
</evidence>
<evidence type="ECO:0000259" key="8">
    <source>
        <dbReference type="Pfam" id="PF21269"/>
    </source>
</evidence>
<sequence length="425" mass="47127">MLHRVRLAPVQLDAYREVAPESQVEELAELGRQLQGLRVAHINATPYGGGVSELLRSSVALECGLGLAVDWLVISGDSRFFEVTKALHNGLQGASFVSTADVEEIYLLNNRANAATIPSDYDIIVVHDPQPAAIRAFAPREGARWVWRCHIDTSEPDPAAEAFLLPWLEGYDVLVFTLADFVLPALRGRAVEIFPPGIDPLSPKNLPLPVSLCRRIVSWYGVDNQRPLMVQVSRFDPWKDPLGVIRVFRRAREQVPGLQLALIGAMALDDPEGWRIYEQVRSQAEQDSDILVGTNLTGISFVEVNAFQHCAWVVVQKSRREGFGLVVSEALWKETPVVAGRSGGITLQMADGEGGYLVDPDDEDTFTERVIELLQNRELARRIGQLGRQRVRERFLVTRYVADELRLFARLISTGQGIDTGGTAS</sequence>
<dbReference type="InterPro" id="IPR052078">
    <property type="entry name" value="Trehalose_Metab_GTase"/>
</dbReference>
<proteinExistence type="inferred from homology"/>
<evidence type="ECO:0000256" key="1">
    <source>
        <dbReference type="ARBA" id="ARBA00009481"/>
    </source>
</evidence>
<evidence type="ECO:0000259" key="7">
    <source>
        <dbReference type="Pfam" id="PF00534"/>
    </source>
</evidence>
<keyword evidence="3" id="KW-0313">Glucose metabolism</keyword>
<dbReference type="SUPFAM" id="SSF53756">
    <property type="entry name" value="UDP-Glycosyltransferase/glycogen phosphorylase"/>
    <property type="match status" value="1"/>
</dbReference>
<evidence type="ECO:0000256" key="3">
    <source>
        <dbReference type="ARBA" id="ARBA00022526"/>
    </source>
</evidence>
<evidence type="ECO:0000256" key="2">
    <source>
        <dbReference type="ARBA" id="ARBA00011738"/>
    </source>
</evidence>
<dbReference type="AlphaFoldDB" id="A0A7C1XCF9"/>
<keyword evidence="5 9" id="KW-0808">Transferase</keyword>
<reference evidence="9" key="1">
    <citation type="journal article" date="2020" name="mSystems">
        <title>Genome- and Community-Level Interaction Insights into Carbon Utilization and Element Cycling Functions of Hydrothermarchaeota in Hydrothermal Sediment.</title>
        <authorList>
            <person name="Zhou Z."/>
            <person name="Liu Y."/>
            <person name="Xu W."/>
            <person name="Pan J."/>
            <person name="Luo Z.H."/>
            <person name="Li M."/>
        </authorList>
    </citation>
    <scope>NUCLEOTIDE SEQUENCE [LARGE SCALE GENOMIC DNA]</scope>
    <source>
        <strain evidence="9">SpSt-222</strain>
    </source>
</reference>
<dbReference type="Gene3D" id="3.40.50.2000">
    <property type="entry name" value="Glycogen Phosphorylase B"/>
    <property type="match status" value="2"/>
</dbReference>
<dbReference type="Pfam" id="PF00534">
    <property type="entry name" value="Glycos_transf_1"/>
    <property type="match status" value="1"/>
</dbReference>
<dbReference type="PANTHER" id="PTHR47779:SF1">
    <property type="entry name" value="SYNTHASE (CCG-9), PUTATIVE (AFU_ORTHOLOGUE AFUA_3G12100)-RELATED"/>
    <property type="match status" value="1"/>
</dbReference>
<keyword evidence="4" id="KW-0328">Glycosyltransferase</keyword>
<keyword evidence="6" id="KW-0119">Carbohydrate metabolism</keyword>
<comment type="similarity">
    <text evidence="1">Belongs to the glycosyltransferase group 1 family. Glycosyltransferase 4 subfamily.</text>
</comment>
<feature type="domain" description="Trehalose synthase N-terminal" evidence="8">
    <location>
        <begin position="41"/>
        <end position="182"/>
    </location>
</feature>
<dbReference type="PANTHER" id="PTHR47779">
    <property type="entry name" value="SYNTHASE (CCG-9), PUTATIVE (AFU_ORTHOLOGUE AFUA_3G12100)-RELATED"/>
    <property type="match status" value="1"/>
</dbReference>
<dbReference type="InterPro" id="IPR001296">
    <property type="entry name" value="Glyco_trans_1"/>
</dbReference>
<evidence type="ECO:0000313" key="9">
    <source>
        <dbReference type="EMBL" id="HEF64278.1"/>
    </source>
</evidence>
<dbReference type="InterPro" id="IPR049438">
    <property type="entry name" value="TreT_GT1"/>
</dbReference>
<organism evidence="9">
    <name type="scientific">Thermomicrobium roseum</name>
    <dbReference type="NCBI Taxonomy" id="500"/>
    <lineage>
        <taxon>Bacteria</taxon>
        <taxon>Pseudomonadati</taxon>
        <taxon>Thermomicrobiota</taxon>
        <taxon>Thermomicrobia</taxon>
        <taxon>Thermomicrobiales</taxon>
        <taxon>Thermomicrobiaceae</taxon>
        <taxon>Thermomicrobium</taxon>
    </lineage>
</organism>
<feature type="domain" description="Glycosyl transferase family 1" evidence="7">
    <location>
        <begin position="222"/>
        <end position="390"/>
    </location>
</feature>
<comment type="caution">
    <text evidence="9">The sequence shown here is derived from an EMBL/GenBank/DDBJ whole genome shotgun (WGS) entry which is preliminary data.</text>
</comment>
<evidence type="ECO:0000256" key="4">
    <source>
        <dbReference type="ARBA" id="ARBA00022676"/>
    </source>
</evidence>
<gene>
    <name evidence="9" type="ORF">ENP47_01510</name>
</gene>
<dbReference type="Pfam" id="PF21269">
    <property type="entry name" value="TreT_GT1"/>
    <property type="match status" value="1"/>
</dbReference>
<dbReference type="GO" id="GO:0016757">
    <property type="term" value="F:glycosyltransferase activity"/>
    <property type="evidence" value="ECO:0007669"/>
    <property type="project" value="UniProtKB-KW"/>
</dbReference>
<dbReference type="GO" id="GO:0006006">
    <property type="term" value="P:glucose metabolic process"/>
    <property type="evidence" value="ECO:0007669"/>
    <property type="project" value="UniProtKB-KW"/>
</dbReference>
<name>A0A7C1XCF9_THERO</name>
<protein>
    <submittedName>
        <fullName evidence="9">Glycosyltransferase</fullName>
    </submittedName>
</protein>